<dbReference type="GO" id="GO:0016758">
    <property type="term" value="F:hexosyltransferase activity"/>
    <property type="evidence" value="ECO:0007669"/>
    <property type="project" value="InterPro"/>
</dbReference>
<evidence type="ECO:0000259" key="2">
    <source>
        <dbReference type="Pfam" id="PF06722"/>
    </source>
</evidence>
<sequence length="415" mass="46310">MNITILTTGTRGDTQPYLALGKELQLAGAKVKVAAFENFEAFVREAGLDYHPIKGDVSQLTQSDLVEDAMKADHPIKFFRSFRKLMPLMEGLQKDFYEACIGADAIVYHPGAALGYYIGQKLNIPVILASPFPMTPTKEYPALIFYDSRRLGRTYNWLTHKLFEKGMWMASKRPGKKFWEKELGPVPKNFTAPFSKQPAVSSISRHVFPRPKDWPEDSDAFGYWFHDHEKWTPPADLVQFLQAGKPPVYAGFGSVSNPKEAKETTRMILDALKETGQRGILATGWNGLAESEEIPEDVFILKSAPHSWLFPKMAAVIHHGGAGTTAEGLRAGIPSIIVPHSNDQFAWGRRVRELGVGPEPIRRKQLTAEKLTAAVNRALHSDIVHTAGELGEKIRKEQGAKEAAQFILHSLQKIR</sequence>
<dbReference type="Pfam" id="PF03033">
    <property type="entry name" value="Glyco_transf_28"/>
    <property type="match status" value="1"/>
</dbReference>
<dbReference type="InterPro" id="IPR002213">
    <property type="entry name" value="UDP_glucos_trans"/>
</dbReference>
<dbReference type="InterPro" id="IPR004276">
    <property type="entry name" value="GlycoTrans_28_N"/>
</dbReference>
<dbReference type="Proteomes" id="UP000434639">
    <property type="component" value="Unassembled WGS sequence"/>
</dbReference>
<feature type="domain" description="Erythromycin biosynthesis protein CIII-like C-terminal" evidence="2">
    <location>
        <begin position="268"/>
        <end position="405"/>
    </location>
</feature>
<organism evidence="3 4">
    <name type="scientific">Metabacillus mangrovi</name>
    <dbReference type="NCBI Taxonomy" id="1491830"/>
    <lineage>
        <taxon>Bacteria</taxon>
        <taxon>Bacillati</taxon>
        <taxon>Bacillota</taxon>
        <taxon>Bacilli</taxon>
        <taxon>Bacillales</taxon>
        <taxon>Bacillaceae</taxon>
        <taxon>Metabacillus</taxon>
    </lineage>
</organism>
<accession>A0A7X2S7J8</accession>
<proteinExistence type="predicted"/>
<gene>
    <name evidence="3" type="ORF">GKZ89_12765</name>
</gene>
<feature type="domain" description="Glycosyltransferase family 28 N-terminal" evidence="1">
    <location>
        <begin position="3"/>
        <end position="141"/>
    </location>
</feature>
<dbReference type="GO" id="GO:0033072">
    <property type="term" value="P:vancomycin biosynthetic process"/>
    <property type="evidence" value="ECO:0007669"/>
    <property type="project" value="UniProtKB-ARBA"/>
</dbReference>
<evidence type="ECO:0000313" key="3">
    <source>
        <dbReference type="EMBL" id="MTH54276.1"/>
    </source>
</evidence>
<dbReference type="AlphaFoldDB" id="A0A7X2S7J8"/>
<reference evidence="3 4" key="1">
    <citation type="journal article" date="2017" name="Int. J. Syst. Evol. Microbiol.">
        <title>Bacillus mangrovi sp. nov., isolated from a sediment sample from a mangrove forest.</title>
        <authorList>
            <person name="Gupta V."/>
            <person name="Singh P.K."/>
            <person name="Korpole S."/>
            <person name="Tanuku N.R.S."/>
            <person name="Pinnaka A.K."/>
        </authorList>
    </citation>
    <scope>NUCLEOTIDE SEQUENCE [LARGE SCALE GENOMIC DNA]</scope>
    <source>
        <strain evidence="3 4">KCTC 33872</strain>
    </source>
</reference>
<dbReference type="PANTHER" id="PTHR48050:SF13">
    <property type="entry name" value="STEROL 3-BETA-GLUCOSYLTRANSFERASE UGT80A2"/>
    <property type="match status" value="1"/>
</dbReference>
<dbReference type="GO" id="GO:0008194">
    <property type="term" value="F:UDP-glycosyltransferase activity"/>
    <property type="evidence" value="ECO:0007669"/>
    <property type="project" value="InterPro"/>
</dbReference>
<dbReference type="Pfam" id="PF06722">
    <property type="entry name" value="EryCIII-like_C"/>
    <property type="match status" value="1"/>
</dbReference>
<dbReference type="EMBL" id="WMIB01000012">
    <property type="protein sequence ID" value="MTH54276.1"/>
    <property type="molecule type" value="Genomic_DNA"/>
</dbReference>
<dbReference type="SUPFAM" id="SSF53756">
    <property type="entry name" value="UDP-Glycosyltransferase/glycogen phosphorylase"/>
    <property type="match status" value="1"/>
</dbReference>
<dbReference type="InterPro" id="IPR010610">
    <property type="entry name" value="EryCIII-like_C"/>
</dbReference>
<comment type="caution">
    <text evidence="3">The sequence shown here is derived from an EMBL/GenBank/DDBJ whole genome shotgun (WGS) entry which is preliminary data.</text>
</comment>
<dbReference type="InterPro" id="IPR050426">
    <property type="entry name" value="Glycosyltransferase_28"/>
</dbReference>
<keyword evidence="4" id="KW-1185">Reference proteome</keyword>
<dbReference type="RefSeq" id="WP_155112787.1">
    <property type="nucleotide sequence ID" value="NZ_WMIB01000012.1"/>
</dbReference>
<dbReference type="CDD" id="cd03784">
    <property type="entry name" value="GT1_Gtf-like"/>
    <property type="match status" value="1"/>
</dbReference>
<dbReference type="PANTHER" id="PTHR48050">
    <property type="entry name" value="STEROL 3-BETA-GLUCOSYLTRANSFERASE"/>
    <property type="match status" value="1"/>
</dbReference>
<dbReference type="Gene3D" id="3.40.50.2000">
    <property type="entry name" value="Glycogen Phosphorylase B"/>
    <property type="match status" value="2"/>
</dbReference>
<evidence type="ECO:0000259" key="1">
    <source>
        <dbReference type="Pfam" id="PF03033"/>
    </source>
</evidence>
<dbReference type="FunFam" id="3.40.50.2000:FF:000009">
    <property type="entry name" value="Sterol 3-beta-glucosyltransferase UGT80A2"/>
    <property type="match status" value="1"/>
</dbReference>
<dbReference type="GO" id="GO:0005975">
    <property type="term" value="P:carbohydrate metabolic process"/>
    <property type="evidence" value="ECO:0007669"/>
    <property type="project" value="InterPro"/>
</dbReference>
<name>A0A7X2S7J8_9BACI</name>
<dbReference type="OrthoDB" id="9805366at2"/>
<protein>
    <submittedName>
        <fullName evidence="3">Glycosyltransferase</fullName>
    </submittedName>
</protein>
<keyword evidence="3" id="KW-0808">Transferase</keyword>
<evidence type="ECO:0000313" key="4">
    <source>
        <dbReference type="Proteomes" id="UP000434639"/>
    </source>
</evidence>